<sequence length="145" mass="16767">MKILFVFTNLRYNEDAFNYLIDQIKKSGKTSCYIYFVPSKAIPRRLASWILYMGVLGEKLTEDLKETLRKELITRGEETLNELCNRVKLEGGVVGECKSMAGDLSNILEKLYEEITPDLVIIPREGEALFEEKEDVDVKFDYVEK</sequence>
<dbReference type="SUPFAM" id="SSF52402">
    <property type="entry name" value="Adenine nucleotide alpha hydrolases-like"/>
    <property type="match status" value="1"/>
</dbReference>
<dbReference type="Gene3D" id="3.40.50.620">
    <property type="entry name" value="HUPs"/>
    <property type="match status" value="1"/>
</dbReference>
<protein>
    <recommendedName>
        <fullName evidence="2">Universal stress protein</fullName>
    </recommendedName>
</protein>
<comment type="caution">
    <text evidence="1">The sequence shown here is derived from an EMBL/GenBank/DDBJ whole genome shotgun (WGS) entry which is preliminary data.</text>
</comment>
<dbReference type="EMBL" id="DRTV01000100">
    <property type="protein sequence ID" value="HHF58050.1"/>
    <property type="molecule type" value="Genomic_DNA"/>
</dbReference>
<evidence type="ECO:0008006" key="2">
    <source>
        <dbReference type="Google" id="ProtNLM"/>
    </source>
</evidence>
<dbReference type="Proteomes" id="UP000886014">
    <property type="component" value="Unassembled WGS sequence"/>
</dbReference>
<name>A0A7C5I4E9_UNCW3</name>
<organism evidence="1">
    <name type="scientific">candidate division WOR-3 bacterium</name>
    <dbReference type="NCBI Taxonomy" id="2052148"/>
    <lineage>
        <taxon>Bacteria</taxon>
        <taxon>Bacteria division WOR-3</taxon>
    </lineage>
</organism>
<accession>A0A7C5I4E9</accession>
<dbReference type="AlphaFoldDB" id="A0A7C5I4E9"/>
<gene>
    <name evidence="1" type="ORF">ENL41_01335</name>
</gene>
<evidence type="ECO:0000313" key="1">
    <source>
        <dbReference type="EMBL" id="HHF58050.1"/>
    </source>
</evidence>
<dbReference type="InterPro" id="IPR014729">
    <property type="entry name" value="Rossmann-like_a/b/a_fold"/>
</dbReference>
<proteinExistence type="predicted"/>
<reference evidence="1" key="1">
    <citation type="journal article" date="2020" name="mSystems">
        <title>Genome- and Community-Level Interaction Insights into Carbon Utilization and Element Cycling Functions of Hydrothermarchaeota in Hydrothermal Sediment.</title>
        <authorList>
            <person name="Zhou Z."/>
            <person name="Liu Y."/>
            <person name="Xu W."/>
            <person name="Pan J."/>
            <person name="Luo Z.H."/>
            <person name="Li M."/>
        </authorList>
    </citation>
    <scope>NUCLEOTIDE SEQUENCE [LARGE SCALE GENOMIC DNA]</scope>
    <source>
        <strain evidence="1">HyVt-94</strain>
    </source>
</reference>